<proteinExistence type="predicted"/>
<accession>A0A6J5NT44</accession>
<protein>
    <submittedName>
        <fullName evidence="2">Uncharacterized protein</fullName>
    </submittedName>
</protein>
<organism evidence="2">
    <name type="scientific">uncultured Caudovirales phage</name>
    <dbReference type="NCBI Taxonomy" id="2100421"/>
    <lineage>
        <taxon>Viruses</taxon>
        <taxon>Duplodnaviria</taxon>
        <taxon>Heunggongvirae</taxon>
        <taxon>Uroviricota</taxon>
        <taxon>Caudoviricetes</taxon>
        <taxon>Peduoviridae</taxon>
        <taxon>Maltschvirus</taxon>
        <taxon>Maltschvirus maltsch</taxon>
    </lineage>
</organism>
<feature type="compositionally biased region" description="Polar residues" evidence="1">
    <location>
        <begin position="586"/>
        <end position="600"/>
    </location>
</feature>
<evidence type="ECO:0000256" key="1">
    <source>
        <dbReference type="SAM" id="MobiDB-lite"/>
    </source>
</evidence>
<dbReference type="EMBL" id="LR796711">
    <property type="protein sequence ID" value="CAB4160836.1"/>
    <property type="molecule type" value="Genomic_DNA"/>
</dbReference>
<evidence type="ECO:0000313" key="2">
    <source>
        <dbReference type="EMBL" id="CAB4160836.1"/>
    </source>
</evidence>
<feature type="region of interest" description="Disordered" evidence="1">
    <location>
        <begin position="581"/>
        <end position="600"/>
    </location>
</feature>
<gene>
    <name evidence="2" type="ORF">UFOVP764_18</name>
</gene>
<name>A0A6J5NT44_9CAUD</name>
<sequence>MDYAALAKQYGGTSTPPIDYAALASQFGAVDPLAARVAKIPGGATQAPAAKPERSAIDVLGGVLETPLALTSGAVGGLVRPVATMVGELSSPYPQGSPQATAAGQRVMQAASRGLYSPQTQTGQDIMSGMSEALGFLPPMQPMGTLTATANALAAPAMRQATDATAQGAQRATAPIRNALTRANQQMSGMGAANTAEELLRAERLQRLNIPSTLGERTKNLPQQQFEADVQRGVVAGIPDEAKTAVSEQMRSFKENQRRSIVNNFERMTDEVGAQVVEPRQVGRVVDQALNEQYSKKYDAYKALYKQADEAGETLQPVAYQPLLDFINTKTPTARKTLDPILDSVAEALAMNDPSKTGQITVRALEDIYQQIGKVKTSANAGQLKSIITEIGDGVGGELYQAARQARRQLAREFEDVSRVDKLLGTKAGYVDRRVALDDVFKHVVLDGSLEEMRTVTSLLKKGGPTGRQAYAELQGQTLQHMKELLTKGDGMSFRNLNNLVTQLDSEGKLTYMFGKTGRDQILDLRDAIKDVIVKQPGAVNYSNTSGAVLRGLEALQSLRVPLVANLATFARTREVKGKVSEALKQPNQLAPKSTNNLAP</sequence>
<reference evidence="2" key="1">
    <citation type="submission" date="2020-04" db="EMBL/GenBank/DDBJ databases">
        <authorList>
            <person name="Chiriac C."/>
            <person name="Salcher M."/>
            <person name="Ghai R."/>
            <person name="Kavagutti S V."/>
        </authorList>
    </citation>
    <scope>NUCLEOTIDE SEQUENCE</scope>
</reference>